<evidence type="ECO:0000313" key="2">
    <source>
        <dbReference type="EMBL" id="MEB4590527.1"/>
    </source>
</evidence>
<evidence type="ECO:0000256" key="1">
    <source>
        <dbReference type="SAM" id="Phobius"/>
    </source>
</evidence>
<keyword evidence="1" id="KW-0812">Transmembrane</keyword>
<keyword evidence="1" id="KW-1133">Transmembrane helix</keyword>
<accession>A0ABU6CWR8</accession>
<evidence type="ECO:0000313" key="3">
    <source>
        <dbReference type="Proteomes" id="UP001308005"/>
    </source>
</evidence>
<dbReference type="Proteomes" id="UP001308005">
    <property type="component" value="Unassembled WGS sequence"/>
</dbReference>
<gene>
    <name evidence="2" type="ORF">VSS37_06010</name>
</gene>
<reference evidence="2 3" key="2">
    <citation type="submission" date="2024-01" db="EMBL/GenBank/DDBJ databases">
        <authorList>
            <person name="Xie X."/>
        </authorList>
    </citation>
    <scope>NUCLEOTIDE SEQUENCE [LARGE SCALE GENOMIC DNA]</scope>
    <source>
        <strain evidence="2">SCUT-1</strain>
    </source>
</reference>
<comment type="caution">
    <text evidence="2">The sequence shown here is derived from an EMBL/GenBank/DDBJ whole genome shotgun (WGS) entry which is preliminary data.</text>
</comment>
<dbReference type="RefSeq" id="WP_324693874.1">
    <property type="nucleotide sequence ID" value="NZ_JAYMYJ010000046.1"/>
</dbReference>
<proteinExistence type="predicted"/>
<protein>
    <submittedName>
        <fullName evidence="2">Uncharacterized protein</fullName>
    </submittedName>
</protein>
<feature type="transmembrane region" description="Helical" evidence="1">
    <location>
        <begin position="33"/>
        <end position="54"/>
    </location>
</feature>
<keyword evidence="3" id="KW-1185">Reference proteome</keyword>
<dbReference type="EMBL" id="JAYMYJ010000046">
    <property type="protein sequence ID" value="MEB4590527.1"/>
    <property type="molecule type" value="Genomic_DNA"/>
</dbReference>
<name>A0ABU6CWR8_9GAMM</name>
<organism evidence="2 3">
    <name type="scientific">Candidatus Thiothrix phosphatis</name>
    <dbReference type="NCBI Taxonomy" id="3112415"/>
    <lineage>
        <taxon>Bacteria</taxon>
        <taxon>Pseudomonadati</taxon>
        <taxon>Pseudomonadota</taxon>
        <taxon>Gammaproteobacteria</taxon>
        <taxon>Thiotrichales</taxon>
        <taxon>Thiotrichaceae</taxon>
        <taxon>Thiothrix</taxon>
    </lineage>
</organism>
<keyword evidence="1" id="KW-0472">Membrane</keyword>
<reference evidence="3" key="1">
    <citation type="submission" date="2023-07" db="EMBL/GenBank/DDBJ databases">
        <title>The carbon used by Thiothrix.</title>
        <authorList>
            <person name="Chen L."/>
        </authorList>
    </citation>
    <scope>NUCLEOTIDE SEQUENCE [LARGE SCALE GENOMIC DNA]</scope>
</reference>
<sequence>MESTTQELFKVRQEIAGLRLMVRATYRQTQPKMHWIVSATVAAVVAIPALVIGLQHLPQEAQDAIDTGLDWTANQVVVAGRMWADYTGNIDRSYSLPNGDLTLIGLTDVQSCRWRYAVRKAESSGYYAHPGNQYGYFAGYGFGAEALSIVGLVKRSAFKSAPYAVRSGKDQKAWLDDAGNWTLAGGKAAFLNNQHLQDVAVSALANENIKDGFSNRVLSQTKPEQVAGFAAAAHLKGLTAAISWYLRGKDSHDANGTNTSTYAAMGEASISKQVPECGDGGAVQPPGFWSRLLRTSTTAHE</sequence>